<gene>
    <name evidence="13" type="ORF">LRAMOSA01434</name>
</gene>
<feature type="compositionally biased region" description="Low complexity" evidence="10">
    <location>
        <begin position="533"/>
        <end position="557"/>
    </location>
</feature>
<protein>
    <recommendedName>
        <fullName evidence="1">non-specific serine/threonine protein kinase</fullName>
        <ecNumber evidence="1">2.7.11.1</ecNumber>
    </recommendedName>
</protein>
<name>A0A077WJI4_9FUNG</name>
<feature type="compositionally biased region" description="Basic residues" evidence="10">
    <location>
        <begin position="377"/>
        <end position="386"/>
    </location>
</feature>
<dbReference type="Pfam" id="PF00069">
    <property type="entry name" value="Pkinase"/>
    <property type="match status" value="1"/>
</dbReference>
<dbReference type="EMBL" id="LK023324">
    <property type="protein sequence ID" value="CDS07485.1"/>
    <property type="molecule type" value="Genomic_DNA"/>
</dbReference>
<feature type="compositionally biased region" description="Polar residues" evidence="10">
    <location>
        <begin position="570"/>
        <end position="585"/>
    </location>
</feature>
<evidence type="ECO:0000313" key="13">
    <source>
        <dbReference type="EMBL" id="CDS07485.1"/>
    </source>
</evidence>
<dbReference type="AlphaFoldDB" id="A0A077WJI4"/>
<proteinExistence type="predicted"/>
<accession>A0A077WJI4</accession>
<feature type="domain" description="Protein kinase" evidence="11">
    <location>
        <begin position="47"/>
        <end position="309"/>
    </location>
</feature>
<dbReference type="PANTHER" id="PTHR24346">
    <property type="entry name" value="MAP/MICROTUBULE AFFINITY-REGULATING KINASE"/>
    <property type="match status" value="1"/>
</dbReference>
<evidence type="ECO:0000256" key="8">
    <source>
        <dbReference type="ARBA" id="ARBA00048679"/>
    </source>
</evidence>
<evidence type="ECO:0000259" key="12">
    <source>
        <dbReference type="PROSITE" id="PS50032"/>
    </source>
</evidence>
<feature type="compositionally biased region" description="Basic and acidic residues" evidence="10">
    <location>
        <begin position="523"/>
        <end position="532"/>
    </location>
</feature>
<dbReference type="SUPFAM" id="SSF56112">
    <property type="entry name" value="Protein kinase-like (PK-like)"/>
    <property type="match status" value="1"/>
</dbReference>
<evidence type="ECO:0000256" key="2">
    <source>
        <dbReference type="ARBA" id="ARBA00022527"/>
    </source>
</evidence>
<dbReference type="InterPro" id="IPR008271">
    <property type="entry name" value="Ser/Thr_kinase_AS"/>
</dbReference>
<keyword evidence="6 9" id="KW-0067">ATP-binding</keyword>
<comment type="catalytic activity">
    <reaction evidence="8">
        <text>L-seryl-[protein] + ATP = O-phospho-L-seryl-[protein] + ADP + H(+)</text>
        <dbReference type="Rhea" id="RHEA:17989"/>
        <dbReference type="Rhea" id="RHEA-COMP:9863"/>
        <dbReference type="Rhea" id="RHEA-COMP:11604"/>
        <dbReference type="ChEBI" id="CHEBI:15378"/>
        <dbReference type="ChEBI" id="CHEBI:29999"/>
        <dbReference type="ChEBI" id="CHEBI:30616"/>
        <dbReference type="ChEBI" id="CHEBI:83421"/>
        <dbReference type="ChEBI" id="CHEBI:456216"/>
        <dbReference type="EC" id="2.7.11.1"/>
    </reaction>
</comment>
<dbReference type="InterPro" id="IPR017441">
    <property type="entry name" value="Protein_kinase_ATP_BS"/>
</dbReference>
<keyword evidence="4 9" id="KW-0547">Nucleotide-binding</keyword>
<feature type="domain" description="KA1" evidence="12">
    <location>
        <begin position="767"/>
        <end position="817"/>
    </location>
</feature>
<dbReference type="PROSITE" id="PS50032">
    <property type="entry name" value="KA1"/>
    <property type="match status" value="1"/>
</dbReference>
<dbReference type="PROSITE" id="PS00108">
    <property type="entry name" value="PROTEIN_KINASE_ST"/>
    <property type="match status" value="1"/>
</dbReference>
<evidence type="ECO:0000259" key="11">
    <source>
        <dbReference type="PROSITE" id="PS50011"/>
    </source>
</evidence>
<feature type="compositionally biased region" description="Basic and acidic residues" evidence="10">
    <location>
        <begin position="476"/>
        <end position="487"/>
    </location>
</feature>
<feature type="region of interest" description="Disordered" evidence="10">
    <location>
        <begin position="377"/>
        <end position="406"/>
    </location>
</feature>
<dbReference type="InterPro" id="IPR000719">
    <property type="entry name" value="Prot_kinase_dom"/>
</dbReference>
<evidence type="ECO:0000256" key="3">
    <source>
        <dbReference type="ARBA" id="ARBA00022679"/>
    </source>
</evidence>
<evidence type="ECO:0000256" key="1">
    <source>
        <dbReference type="ARBA" id="ARBA00012513"/>
    </source>
</evidence>
<feature type="region of interest" description="Disordered" evidence="10">
    <location>
        <begin position="520"/>
        <end position="656"/>
    </location>
</feature>
<dbReference type="Gene3D" id="1.10.510.10">
    <property type="entry name" value="Transferase(Phosphotransferase) domain 1"/>
    <property type="match status" value="1"/>
</dbReference>
<dbReference type="InterPro" id="IPR001772">
    <property type="entry name" value="KA1_dom"/>
</dbReference>
<dbReference type="FunFam" id="3.30.200.20:FF:000003">
    <property type="entry name" value="Non-specific serine/threonine protein kinase"/>
    <property type="match status" value="1"/>
</dbReference>
<dbReference type="PANTHER" id="PTHR24346:SF110">
    <property type="entry name" value="NON-SPECIFIC SERINE_THREONINE PROTEIN KINASE"/>
    <property type="match status" value="1"/>
</dbReference>
<dbReference type="SUPFAM" id="SSF103243">
    <property type="entry name" value="KA1-like"/>
    <property type="match status" value="1"/>
</dbReference>
<dbReference type="InterPro" id="IPR028375">
    <property type="entry name" value="KA1/Ssp2_C"/>
</dbReference>
<sequence length="865" mass="97241">MPTATTTVTELNLSPPNEHTKLESFSLYRRQPQGRRSHARQIKLGPYLLLQTLGEGEFGKVKLGIHTETGQEFAIKLIRKETVGFSASRMSKVEREIHALRTLKHPNIVKLFDVIETERYIGIILEYASGGELFEYILAHRALKEKDARRLFAQLISSVQYMHRKNIVHRDLKLENLLLDRSRNIVVTDFGFANQFDADNDLMATSCGSPCYAAPELVVNEGLYQGSSVDIWSCGVILYAMLSGYLPFDDDPCNPDGHNINQLYRYILSTTPSFPSHISPDAQDLLRRMLTADPSQRCSLDAIQQHPWLQQHASLFNKSDATLESEAAQLAEQAFMPNYRRMVWSTQQQQQQQQQQQHTMNKTRPATVHGLGRLTQHHHNQQYHHSIRGDARTQKAQTARPPARRERLLSFFTNNGADKGTSGGDTQLVASSKLRSKFIANLRPTATISTAATTTHQRRQPYQEVPVSPPLSPSDQSKDEAIALNRDESLRVLTRDNRRPRYHSTVGAASGRAIAAMRNSLSRKRDNDKDRPLSPQGPLSSPQGPTPTATSTTTTAGKKVMAWIKRKSGGNKTQQNTMTTSNKAVVSTGVDENQKQQHEPTTTPKAAHEPPKPEMPKASRTATELHTMAQQEDSQQPVADKQHVKEATTPEDDDTKVDQVEEQMRFHHGAVDRSALTSQPPEQVMAEIKRTLIALGIAHLADGPYKLKCSRRKAKTPPEFELFPDPGRLSATSSREDSILSTEAEEEVAMMQQEEQQQLKPIYGDPITDTGDEVRFLVEISRFRNLPGLYIVDIRRLRGSVWAYKFLYHKIIDLLHLGSYCCTTTRPVRSRPDHLVQASPFYKHPAPPPPEPIECTRSSILVAQT</sequence>
<dbReference type="GO" id="GO:0005737">
    <property type="term" value="C:cytoplasm"/>
    <property type="evidence" value="ECO:0007669"/>
    <property type="project" value="TreeGrafter"/>
</dbReference>
<feature type="compositionally biased region" description="Polar residues" evidence="10">
    <location>
        <begin position="620"/>
        <end position="637"/>
    </location>
</feature>
<evidence type="ECO:0000256" key="6">
    <source>
        <dbReference type="ARBA" id="ARBA00022840"/>
    </source>
</evidence>
<dbReference type="InterPro" id="IPR011009">
    <property type="entry name" value="Kinase-like_dom_sf"/>
</dbReference>
<dbReference type="OrthoDB" id="193931at2759"/>
<keyword evidence="5" id="KW-0418">Kinase</keyword>
<dbReference type="EC" id="2.7.11.1" evidence="1"/>
<reference evidence="13" key="1">
    <citation type="journal article" date="2014" name="Genome Announc.">
        <title>De novo whole-genome sequence and genome annotation of Lichtheimia ramosa.</title>
        <authorList>
            <person name="Linde J."/>
            <person name="Schwartze V."/>
            <person name="Binder U."/>
            <person name="Lass-Florl C."/>
            <person name="Voigt K."/>
            <person name="Horn F."/>
        </authorList>
    </citation>
    <scope>NUCLEOTIDE SEQUENCE</scope>
    <source>
        <strain evidence="13">JMRC FSU:6197</strain>
    </source>
</reference>
<dbReference type="SMART" id="SM00220">
    <property type="entry name" value="S_TKc"/>
    <property type="match status" value="1"/>
</dbReference>
<evidence type="ECO:0000256" key="10">
    <source>
        <dbReference type="SAM" id="MobiDB-lite"/>
    </source>
</evidence>
<feature type="compositionally biased region" description="Basic and acidic residues" evidence="10">
    <location>
        <begin position="606"/>
        <end position="617"/>
    </location>
</feature>
<dbReference type="FunFam" id="1.10.510.10:FF:000571">
    <property type="entry name" value="Maternal embryonic leucine zipper kinase"/>
    <property type="match status" value="1"/>
</dbReference>
<feature type="region of interest" description="Disordered" evidence="10">
    <location>
        <begin position="449"/>
        <end position="487"/>
    </location>
</feature>
<dbReference type="GO" id="GO:0035556">
    <property type="term" value="P:intracellular signal transduction"/>
    <property type="evidence" value="ECO:0007669"/>
    <property type="project" value="TreeGrafter"/>
</dbReference>
<feature type="binding site" evidence="9">
    <location>
        <position position="80"/>
    </location>
    <ligand>
        <name>ATP</name>
        <dbReference type="ChEBI" id="CHEBI:30616"/>
    </ligand>
</feature>
<dbReference type="PROSITE" id="PS00107">
    <property type="entry name" value="PROTEIN_KINASE_ATP"/>
    <property type="match status" value="1"/>
</dbReference>
<evidence type="ECO:0000256" key="9">
    <source>
        <dbReference type="PROSITE-ProRule" id="PRU10141"/>
    </source>
</evidence>
<dbReference type="GO" id="GO:0106310">
    <property type="term" value="F:protein serine kinase activity"/>
    <property type="evidence" value="ECO:0007669"/>
    <property type="project" value="RHEA"/>
</dbReference>
<keyword evidence="3" id="KW-0808">Transferase</keyword>
<dbReference type="Pfam" id="PF02149">
    <property type="entry name" value="KA1"/>
    <property type="match status" value="1"/>
</dbReference>
<dbReference type="PROSITE" id="PS50011">
    <property type="entry name" value="PROTEIN_KINASE_DOM"/>
    <property type="match status" value="1"/>
</dbReference>
<organism evidence="13">
    <name type="scientific">Lichtheimia ramosa</name>
    <dbReference type="NCBI Taxonomy" id="688394"/>
    <lineage>
        <taxon>Eukaryota</taxon>
        <taxon>Fungi</taxon>
        <taxon>Fungi incertae sedis</taxon>
        <taxon>Mucoromycota</taxon>
        <taxon>Mucoromycotina</taxon>
        <taxon>Mucoromycetes</taxon>
        <taxon>Mucorales</taxon>
        <taxon>Lichtheimiaceae</taxon>
        <taxon>Lichtheimia</taxon>
    </lineage>
</organism>
<evidence type="ECO:0000256" key="7">
    <source>
        <dbReference type="ARBA" id="ARBA00047899"/>
    </source>
</evidence>
<feature type="region of interest" description="Disordered" evidence="10">
    <location>
        <begin position="494"/>
        <end position="513"/>
    </location>
</feature>
<evidence type="ECO:0000256" key="4">
    <source>
        <dbReference type="ARBA" id="ARBA00022741"/>
    </source>
</evidence>
<keyword evidence="2" id="KW-0723">Serine/threonine-protein kinase</keyword>
<dbReference type="Gene3D" id="3.30.310.80">
    <property type="entry name" value="Kinase associated domain 1, KA1"/>
    <property type="match status" value="1"/>
</dbReference>
<dbReference type="GO" id="GO:0005524">
    <property type="term" value="F:ATP binding"/>
    <property type="evidence" value="ECO:0007669"/>
    <property type="project" value="UniProtKB-UniRule"/>
</dbReference>
<evidence type="ECO:0000256" key="5">
    <source>
        <dbReference type="ARBA" id="ARBA00022777"/>
    </source>
</evidence>
<dbReference type="GO" id="GO:0004674">
    <property type="term" value="F:protein serine/threonine kinase activity"/>
    <property type="evidence" value="ECO:0007669"/>
    <property type="project" value="UniProtKB-KW"/>
</dbReference>
<comment type="catalytic activity">
    <reaction evidence="7">
        <text>L-threonyl-[protein] + ATP = O-phospho-L-threonyl-[protein] + ADP + H(+)</text>
        <dbReference type="Rhea" id="RHEA:46608"/>
        <dbReference type="Rhea" id="RHEA-COMP:11060"/>
        <dbReference type="Rhea" id="RHEA-COMP:11605"/>
        <dbReference type="ChEBI" id="CHEBI:15378"/>
        <dbReference type="ChEBI" id="CHEBI:30013"/>
        <dbReference type="ChEBI" id="CHEBI:30616"/>
        <dbReference type="ChEBI" id="CHEBI:61977"/>
        <dbReference type="ChEBI" id="CHEBI:456216"/>
        <dbReference type="EC" id="2.7.11.1"/>
    </reaction>
</comment>